<dbReference type="InterPro" id="IPR037152">
    <property type="entry name" value="L-asparaginase_N_sf"/>
</dbReference>
<dbReference type="RefSeq" id="WP_313274213.1">
    <property type="nucleotide sequence ID" value="NZ_JASXSX010000003.1"/>
</dbReference>
<dbReference type="InterPro" id="IPR027474">
    <property type="entry name" value="L-asparaginase_N"/>
</dbReference>
<dbReference type="InterPro" id="IPR006034">
    <property type="entry name" value="Asparaginase/glutaminase-like"/>
</dbReference>
<evidence type="ECO:0000313" key="3">
    <source>
        <dbReference type="EMBL" id="MDT3767972.1"/>
    </source>
</evidence>
<dbReference type="PIRSF" id="PIRSF001220">
    <property type="entry name" value="L-ASNase_gatD"/>
    <property type="match status" value="1"/>
</dbReference>
<organism evidence="3 4">
    <name type="scientific">Gleimia hominis</name>
    <dbReference type="NCBI Taxonomy" id="595468"/>
    <lineage>
        <taxon>Bacteria</taxon>
        <taxon>Bacillati</taxon>
        <taxon>Actinomycetota</taxon>
        <taxon>Actinomycetes</taxon>
        <taxon>Actinomycetales</taxon>
        <taxon>Actinomycetaceae</taxon>
        <taxon>Gleimia</taxon>
    </lineage>
</organism>
<dbReference type="SUPFAM" id="SSF53774">
    <property type="entry name" value="Glutaminase/Asparaginase"/>
    <property type="match status" value="1"/>
</dbReference>
<dbReference type="PANTHER" id="PTHR11707">
    <property type="entry name" value="L-ASPARAGINASE"/>
    <property type="match status" value="1"/>
</dbReference>
<dbReference type="InterPro" id="IPR036152">
    <property type="entry name" value="Asp/glu_Ase-like_sf"/>
</dbReference>
<sequence>MRIGVVYTGGTLGMVQSERGLVPGDAIEDWLNSVAPEFGHELVFTRFQKLLDSSNMAPHLWQKIVDHIEQFEGVDSVVVLHGTDTLAYTSSALAFALSGTPIPIIVTGSQLPMFQWGSDAKPNVMGALTAATWCDPGVYVYFAGEVLKGARVCKTSATSFKGFASPEPPLAQVGVPWRHLTQAPRAGTRCEWGRKPKPFRDFDVPVIDLVPGLKAERLEAMLYGNPDAVILRAFGVGNGPSNNAGFMALLRKVSQAGMTVVVASQCIDAAVEFDSYETGYALREIGAVSAATMTTEATYAKVQFLLAQGCGRDEIEHWMRKNMVGELRE</sequence>
<feature type="domain" description="Asparaginase/glutaminase C-terminal" evidence="2">
    <location>
        <begin position="204"/>
        <end position="319"/>
    </location>
</feature>
<proteinExistence type="predicted"/>
<dbReference type="InterPro" id="IPR040919">
    <property type="entry name" value="Asparaginase_C"/>
</dbReference>
<dbReference type="Pfam" id="PF17763">
    <property type="entry name" value="Asparaginase_C"/>
    <property type="match status" value="1"/>
</dbReference>
<dbReference type="InterPro" id="IPR041725">
    <property type="entry name" value="L-asparaginase_I"/>
</dbReference>
<keyword evidence="4" id="KW-1185">Reference proteome</keyword>
<dbReference type="Gene3D" id="3.40.50.1170">
    <property type="entry name" value="L-asparaginase, N-terminal domain"/>
    <property type="match status" value="1"/>
</dbReference>
<dbReference type="SFLD" id="SFLDS00057">
    <property type="entry name" value="Glutaminase/Asparaginase"/>
    <property type="match status" value="1"/>
</dbReference>
<evidence type="ECO:0000313" key="4">
    <source>
        <dbReference type="Proteomes" id="UP001247542"/>
    </source>
</evidence>
<dbReference type="EMBL" id="JASXSX010000003">
    <property type="protein sequence ID" value="MDT3767972.1"/>
    <property type="molecule type" value="Genomic_DNA"/>
</dbReference>
<dbReference type="PIRSF" id="PIRSF500176">
    <property type="entry name" value="L_ASNase"/>
    <property type="match status" value="1"/>
</dbReference>
<accession>A0ABU3IC78</accession>
<dbReference type="CDD" id="cd08963">
    <property type="entry name" value="L-asparaginase_I"/>
    <property type="match status" value="1"/>
</dbReference>
<dbReference type="InterPro" id="IPR027473">
    <property type="entry name" value="L-asparaginase_C"/>
</dbReference>
<dbReference type="Gene3D" id="3.40.50.40">
    <property type="match status" value="1"/>
</dbReference>
<feature type="domain" description="L-asparaginase N-terminal" evidence="1">
    <location>
        <begin position="2"/>
        <end position="173"/>
    </location>
</feature>
<gene>
    <name evidence="3" type="ORF">QS713_07870</name>
</gene>
<evidence type="ECO:0000259" key="1">
    <source>
        <dbReference type="Pfam" id="PF00710"/>
    </source>
</evidence>
<protein>
    <submittedName>
        <fullName evidence="3">Asparaginase</fullName>
    </submittedName>
</protein>
<dbReference type="Proteomes" id="UP001247542">
    <property type="component" value="Unassembled WGS sequence"/>
</dbReference>
<evidence type="ECO:0000259" key="2">
    <source>
        <dbReference type="Pfam" id="PF17763"/>
    </source>
</evidence>
<dbReference type="PANTHER" id="PTHR11707:SF28">
    <property type="entry name" value="60 KDA LYSOPHOSPHOLIPASE"/>
    <property type="match status" value="1"/>
</dbReference>
<dbReference type="Pfam" id="PF00710">
    <property type="entry name" value="Asparaginase"/>
    <property type="match status" value="1"/>
</dbReference>
<dbReference type="PROSITE" id="PS51732">
    <property type="entry name" value="ASN_GLN_ASE_3"/>
    <property type="match status" value="1"/>
</dbReference>
<dbReference type="SMART" id="SM00870">
    <property type="entry name" value="Asparaginase"/>
    <property type="match status" value="1"/>
</dbReference>
<dbReference type="PRINTS" id="PR00139">
    <property type="entry name" value="ASNGLNASE"/>
</dbReference>
<comment type="caution">
    <text evidence="3">The sequence shown here is derived from an EMBL/GenBank/DDBJ whole genome shotgun (WGS) entry which is preliminary data.</text>
</comment>
<name>A0ABU3IC78_9ACTO</name>
<reference evidence="3 4" key="1">
    <citation type="submission" date="2023-06" db="EMBL/GenBank/DDBJ databases">
        <title>Draft genome sequence of Gleimia hominis type strain CCUG 57540T.</title>
        <authorList>
            <person name="Salva-Serra F."/>
            <person name="Cardew S."/>
            <person name="Jensie Markopoulos S."/>
            <person name="Ohlen M."/>
            <person name="Inganas E."/>
            <person name="Svensson-Stadler L."/>
            <person name="Moore E.R.B."/>
        </authorList>
    </citation>
    <scope>NUCLEOTIDE SEQUENCE [LARGE SCALE GENOMIC DNA]</scope>
    <source>
        <strain evidence="3 4">CCUG 57540</strain>
    </source>
</reference>